<evidence type="ECO:0000313" key="1">
    <source>
        <dbReference type="EMBL" id="EPE24213.1"/>
    </source>
</evidence>
<dbReference type="GeneID" id="19467114"/>
<accession>S3DC27</accession>
<dbReference type="Pfam" id="PF07247">
    <property type="entry name" value="AATase"/>
    <property type="match status" value="1"/>
</dbReference>
<dbReference type="InterPro" id="IPR023213">
    <property type="entry name" value="CAT-like_dom_sf"/>
</dbReference>
<dbReference type="SUPFAM" id="SSF52777">
    <property type="entry name" value="CoA-dependent acyltransferases"/>
    <property type="match status" value="2"/>
</dbReference>
<dbReference type="Gene3D" id="3.30.559.10">
    <property type="entry name" value="Chloramphenicol acetyltransferase-like domain"/>
    <property type="match status" value="1"/>
</dbReference>
<dbReference type="AlphaFoldDB" id="S3DC27"/>
<dbReference type="GO" id="GO:0008080">
    <property type="term" value="F:N-acetyltransferase activity"/>
    <property type="evidence" value="ECO:0007669"/>
    <property type="project" value="TreeGrafter"/>
</dbReference>
<dbReference type="PANTHER" id="PTHR28037:SF1">
    <property type="entry name" value="ALCOHOL O-ACETYLTRANSFERASE 1-RELATED"/>
    <property type="match status" value="1"/>
</dbReference>
<dbReference type="Proteomes" id="UP000016922">
    <property type="component" value="Unassembled WGS sequence"/>
</dbReference>
<dbReference type="OMA" id="WEVSNVG"/>
<evidence type="ECO:0000313" key="2">
    <source>
        <dbReference type="Proteomes" id="UP000016922"/>
    </source>
</evidence>
<organism evidence="1 2">
    <name type="scientific">Glarea lozoyensis (strain ATCC 20868 / MF5171)</name>
    <dbReference type="NCBI Taxonomy" id="1116229"/>
    <lineage>
        <taxon>Eukaryota</taxon>
        <taxon>Fungi</taxon>
        <taxon>Dikarya</taxon>
        <taxon>Ascomycota</taxon>
        <taxon>Pezizomycotina</taxon>
        <taxon>Leotiomycetes</taxon>
        <taxon>Helotiales</taxon>
        <taxon>Helotiaceae</taxon>
        <taxon>Glarea</taxon>
    </lineage>
</organism>
<dbReference type="KEGG" id="glz:GLAREA_08063"/>
<reference evidence="1 2" key="1">
    <citation type="journal article" date="2013" name="BMC Genomics">
        <title>Genomics-driven discovery of the pneumocandin biosynthetic gene cluster in the fungus Glarea lozoyensis.</title>
        <authorList>
            <person name="Chen L."/>
            <person name="Yue Q."/>
            <person name="Zhang X."/>
            <person name="Xiang M."/>
            <person name="Wang C."/>
            <person name="Li S."/>
            <person name="Che Y."/>
            <person name="Ortiz-Lopez F.J."/>
            <person name="Bills G.F."/>
            <person name="Liu X."/>
            <person name="An Z."/>
        </authorList>
    </citation>
    <scope>NUCLEOTIDE SEQUENCE [LARGE SCALE GENOMIC DNA]</scope>
    <source>
        <strain evidence="2">ATCC 20868 / MF5171</strain>
    </source>
</reference>
<sequence length="460" mass="50517">MARPVGLLEQMSTARHDLGYYHSVGATARYSTPTSTSNLRRQIQAALTKVILQYPALCHGIINEGALKPSFKLVESIDLDRCIEWITVTSDRESKLAETLEQAHSTRFSDIEVHPPWKLLIITPETKPSTFDAAFIFHHALGDGMSGKLFHGSFASALNTPSSSPPELLVPIPSSTKLPPPIEALIPFTVSYRYLLLQIWESIRPAWFFPSLQPWTSTPISATNLARGESRMTFFALPADLMKVVLSECRENGTTLTGLLHALALLSFTNHVPQGSSFTSTTPYSLRHLTGTKDDMVVQVSALSTTYPTSLVTSLRASSNLTEEIWSLARDFKKNMAVELARAPRDVVLGLLPYISDMHEFFRSKIGKGRESTFEVSNVGVLAPPASGDWNVERVLFSQSGMGTGALVGINVASVVGGELVVSLTWLEGDVDSALVERVRDDLRYGLRCVGEGRDVVRER</sequence>
<dbReference type="PANTHER" id="PTHR28037">
    <property type="entry name" value="ALCOHOL O-ACETYLTRANSFERASE 1-RELATED"/>
    <property type="match status" value="1"/>
</dbReference>
<dbReference type="HOGENOM" id="CLU_024469_0_1_1"/>
<dbReference type="InterPro" id="IPR052058">
    <property type="entry name" value="Alcohol_O-acetyltransferase"/>
</dbReference>
<keyword evidence="2" id="KW-1185">Reference proteome</keyword>
<gene>
    <name evidence="1" type="ORF">GLAREA_08063</name>
</gene>
<dbReference type="eggNOG" id="ENOG502RC91">
    <property type="taxonomic scope" value="Eukaryota"/>
</dbReference>
<dbReference type="RefSeq" id="XP_008088301.1">
    <property type="nucleotide sequence ID" value="XM_008090110.1"/>
</dbReference>
<evidence type="ECO:0008006" key="3">
    <source>
        <dbReference type="Google" id="ProtNLM"/>
    </source>
</evidence>
<name>S3DC27_GLAL2</name>
<dbReference type="InterPro" id="IPR010828">
    <property type="entry name" value="Atf2/Sli1-like"/>
</dbReference>
<protein>
    <recommendedName>
        <fullName evidence="3">Alcohol acetyltransferase</fullName>
    </recommendedName>
</protein>
<dbReference type="EMBL" id="KE145373">
    <property type="protein sequence ID" value="EPE24213.1"/>
    <property type="molecule type" value="Genomic_DNA"/>
</dbReference>
<dbReference type="OrthoDB" id="2150604at2759"/>
<proteinExistence type="predicted"/>